<dbReference type="Proteomes" id="UP000198506">
    <property type="component" value="Unassembled WGS sequence"/>
</dbReference>
<dbReference type="InterPro" id="IPR019533">
    <property type="entry name" value="Peptidase_S26"/>
</dbReference>
<dbReference type="RefSeq" id="WP_092919503.1">
    <property type="nucleotide sequence ID" value="NZ_FOZN01000004.1"/>
</dbReference>
<feature type="transmembrane region" description="Helical" evidence="1">
    <location>
        <begin position="139"/>
        <end position="157"/>
    </location>
</feature>
<evidence type="ECO:0000256" key="1">
    <source>
        <dbReference type="SAM" id="Phobius"/>
    </source>
</evidence>
<dbReference type="AlphaFoldDB" id="A0AA94HQ04"/>
<keyword evidence="1" id="KW-0472">Membrane</keyword>
<keyword evidence="1" id="KW-1133">Transmembrane helix</keyword>
<keyword evidence="1" id="KW-0812">Transmembrane</keyword>
<dbReference type="GO" id="GO:0006465">
    <property type="term" value="P:signal peptide processing"/>
    <property type="evidence" value="ECO:0007669"/>
    <property type="project" value="InterPro"/>
</dbReference>
<dbReference type="CDD" id="cd06530">
    <property type="entry name" value="S26_SPase_I"/>
    <property type="match status" value="1"/>
</dbReference>
<accession>A0AA94HQ04</accession>
<dbReference type="EMBL" id="FOZN01000004">
    <property type="protein sequence ID" value="SFS18481.1"/>
    <property type="molecule type" value="Genomic_DNA"/>
</dbReference>
<organism evidence="2 3">
    <name type="scientific">Agrococcus baldri</name>
    <dbReference type="NCBI Taxonomy" id="153730"/>
    <lineage>
        <taxon>Bacteria</taxon>
        <taxon>Bacillati</taxon>
        <taxon>Actinomycetota</taxon>
        <taxon>Actinomycetes</taxon>
        <taxon>Micrococcales</taxon>
        <taxon>Microbacteriaceae</taxon>
        <taxon>Agrococcus</taxon>
    </lineage>
</organism>
<gene>
    <name evidence="2" type="ORF">SAMN04487783_2655</name>
</gene>
<name>A0AA94HQ04_9MICO</name>
<comment type="caution">
    <text evidence="2">The sequence shown here is derived from an EMBL/GenBank/DDBJ whole genome shotgun (WGS) entry which is preliminary data.</text>
</comment>
<keyword evidence="3" id="KW-1185">Reference proteome</keyword>
<evidence type="ECO:0000313" key="2">
    <source>
        <dbReference type="EMBL" id="SFS18481.1"/>
    </source>
</evidence>
<reference evidence="2 3" key="1">
    <citation type="submission" date="2016-10" db="EMBL/GenBank/DDBJ databases">
        <authorList>
            <person name="Varghese N."/>
            <person name="Submissions S."/>
        </authorList>
    </citation>
    <scope>NUCLEOTIDE SEQUENCE [LARGE SCALE GENOMIC DNA]</scope>
    <source>
        <strain evidence="2 3">IAM 15147</strain>
    </source>
</reference>
<proteinExistence type="predicted"/>
<sequence>MRALRGIAIILLVCVGLVTAAGAVLWSGSLAGLARAEVVSTGAMAPSFEAGDLVVVTARPAAELTAGDVVSVRSPGTGAGHLERVVSASPASSETWTIITAARSGGSTTEHTIGTEVWAPSLRVPVVGGVVSTMLQPSYAIPALAVVLLLGAVVLVGRAPTGPVRTTA</sequence>
<dbReference type="GO" id="GO:0004252">
    <property type="term" value="F:serine-type endopeptidase activity"/>
    <property type="evidence" value="ECO:0007669"/>
    <property type="project" value="InterPro"/>
</dbReference>
<protein>
    <recommendedName>
        <fullName evidence="4">Signal peptidase I</fullName>
    </recommendedName>
</protein>
<evidence type="ECO:0008006" key="4">
    <source>
        <dbReference type="Google" id="ProtNLM"/>
    </source>
</evidence>
<evidence type="ECO:0000313" key="3">
    <source>
        <dbReference type="Proteomes" id="UP000198506"/>
    </source>
</evidence>